<evidence type="ECO:0000313" key="4">
    <source>
        <dbReference type="RefSeq" id="XP_033177810.1"/>
    </source>
</evidence>
<dbReference type="RefSeq" id="XP_033177810.1">
    <property type="nucleotide sequence ID" value="XM_033321919.1"/>
</dbReference>
<reference evidence="3 4" key="1">
    <citation type="submission" date="2025-04" db="UniProtKB">
        <authorList>
            <consortium name="RefSeq"/>
        </authorList>
    </citation>
    <scope>IDENTIFICATION</scope>
</reference>
<organism evidence="2 3">
    <name type="scientific">Bombus impatiens</name>
    <name type="common">Bumblebee</name>
    <dbReference type="NCBI Taxonomy" id="132113"/>
    <lineage>
        <taxon>Eukaryota</taxon>
        <taxon>Metazoa</taxon>
        <taxon>Ecdysozoa</taxon>
        <taxon>Arthropoda</taxon>
        <taxon>Hexapoda</taxon>
        <taxon>Insecta</taxon>
        <taxon>Pterygota</taxon>
        <taxon>Neoptera</taxon>
        <taxon>Endopterygota</taxon>
        <taxon>Hymenoptera</taxon>
        <taxon>Apocrita</taxon>
        <taxon>Aculeata</taxon>
        <taxon>Apoidea</taxon>
        <taxon>Anthophila</taxon>
        <taxon>Apidae</taxon>
        <taxon>Bombus</taxon>
        <taxon>Pyrobombus</taxon>
    </lineage>
</organism>
<dbReference type="OrthoDB" id="7522112at2759"/>
<name>A0A6P8LT53_BOMIM</name>
<accession>A0A6P8LT53</accession>
<dbReference type="AlphaFoldDB" id="A0A6P8LT53"/>
<evidence type="ECO:0000313" key="2">
    <source>
        <dbReference type="Proteomes" id="UP000515180"/>
    </source>
</evidence>
<evidence type="ECO:0000256" key="1">
    <source>
        <dbReference type="SAM" id="MobiDB-lite"/>
    </source>
</evidence>
<sequence>MGGKSAKPKIPSYQPYQCCPAKVAHGTKVAKVTKVGPVTKDKGKVHERSEKLGLPGLKPINKLTAKDSRKTATVSSGVSKSSDHKAKKGFFGSVVAGLPYIMKV</sequence>
<gene>
    <name evidence="3 4" type="primary">LOC117151924</name>
</gene>
<keyword evidence="2" id="KW-1185">Reference proteome</keyword>
<proteinExistence type="predicted"/>
<dbReference type="RefSeq" id="XP_033177809.1">
    <property type="nucleotide sequence ID" value="XM_033321918.1"/>
</dbReference>
<feature type="region of interest" description="Disordered" evidence="1">
    <location>
        <begin position="65"/>
        <end position="84"/>
    </location>
</feature>
<dbReference type="GeneID" id="117151924"/>
<dbReference type="Proteomes" id="UP000515180">
    <property type="component" value="Unplaced"/>
</dbReference>
<feature type="compositionally biased region" description="Polar residues" evidence="1">
    <location>
        <begin position="71"/>
        <end position="80"/>
    </location>
</feature>
<evidence type="ECO:0000313" key="3">
    <source>
        <dbReference type="RefSeq" id="XP_033177809.1"/>
    </source>
</evidence>
<protein>
    <submittedName>
        <fullName evidence="3 4">Uncharacterized protein LOC117151924 isoform X1</fullName>
    </submittedName>
</protein>